<dbReference type="RefSeq" id="WP_072747172.1">
    <property type="nucleotide sequence ID" value="NZ_FOHL01000004.1"/>
</dbReference>
<dbReference type="EMBL" id="FRDL01000004">
    <property type="protein sequence ID" value="SHN66191.1"/>
    <property type="molecule type" value="Genomic_DNA"/>
</dbReference>
<dbReference type="SUPFAM" id="SSF51556">
    <property type="entry name" value="Metallo-dependent hydrolases"/>
    <property type="match status" value="1"/>
</dbReference>
<dbReference type="Proteomes" id="UP000184066">
    <property type="component" value="Unassembled WGS sequence"/>
</dbReference>
<keyword evidence="2" id="KW-1185">Reference proteome</keyword>
<dbReference type="PANTHER" id="PTHR10443:SF12">
    <property type="entry name" value="DIPEPTIDASE"/>
    <property type="match status" value="1"/>
</dbReference>
<organism evidence="1 2">
    <name type="scientific">Oceanicella actignis</name>
    <dbReference type="NCBI Taxonomy" id="1189325"/>
    <lineage>
        <taxon>Bacteria</taxon>
        <taxon>Pseudomonadati</taxon>
        <taxon>Pseudomonadota</taxon>
        <taxon>Alphaproteobacteria</taxon>
        <taxon>Rhodobacterales</taxon>
        <taxon>Paracoccaceae</taxon>
        <taxon>Oceanicella</taxon>
    </lineage>
</organism>
<sequence>MISRRTFLAGAGLAAAGAAGWQFGLRPMLDPAPAKVGFELDDETLRAARDFMARHPIIDSHAHPGRTFLRKAENLSFKIRLYKLLGGAFEERTLTDMAEGGVDGAVFNGVADVQLLTLSDEGLVAGREFSPDEAWTSYRRQIRNLRALAQNGLVRLCLNSADVMGAKAAGQRAMILALEGADFLENDLSRIRQAHEDGVRMLTLVHYHDNTLGDIMTGTVGSRGLTDFGREAVAAIQEAGVMIDLSHASEKTAFDVLSMSKKPVVLTHTHINTPTLSHPRFVSRELAQAVAETGGYIGAWPAGIGIDSLAQFIDRVEFLLDAVGAAHVALGSDMDANYKPVLETYRKMPLVVGALMRRGVAEQDLAAIMGGNVLRVMDMSQA</sequence>
<dbReference type="PANTHER" id="PTHR10443">
    <property type="entry name" value="MICROSOMAL DIPEPTIDASE"/>
    <property type="match status" value="1"/>
</dbReference>
<dbReference type="PROSITE" id="PS51318">
    <property type="entry name" value="TAT"/>
    <property type="match status" value="1"/>
</dbReference>
<dbReference type="GO" id="GO:0006508">
    <property type="term" value="P:proteolysis"/>
    <property type="evidence" value="ECO:0007669"/>
    <property type="project" value="InterPro"/>
</dbReference>
<dbReference type="InterPro" id="IPR032466">
    <property type="entry name" value="Metal_Hydrolase"/>
</dbReference>
<dbReference type="InterPro" id="IPR006311">
    <property type="entry name" value="TAT_signal"/>
</dbReference>
<dbReference type="NCBIfam" id="TIGR01409">
    <property type="entry name" value="TAT_signal_seq"/>
    <property type="match status" value="1"/>
</dbReference>
<evidence type="ECO:0000313" key="1">
    <source>
        <dbReference type="EMBL" id="SHN66191.1"/>
    </source>
</evidence>
<dbReference type="Pfam" id="PF01244">
    <property type="entry name" value="Peptidase_M19"/>
    <property type="match status" value="1"/>
</dbReference>
<dbReference type="STRING" id="1189325.SAMN04488119_104222"/>
<protein>
    <submittedName>
        <fullName evidence="1">Membrane dipeptidase</fullName>
    </submittedName>
</protein>
<dbReference type="OrthoDB" id="9804920at2"/>
<dbReference type="InterPro" id="IPR008257">
    <property type="entry name" value="Pept_M19"/>
</dbReference>
<proteinExistence type="predicted"/>
<dbReference type="AlphaFoldDB" id="A0A1M7T622"/>
<evidence type="ECO:0000313" key="2">
    <source>
        <dbReference type="Proteomes" id="UP000184066"/>
    </source>
</evidence>
<dbReference type="PROSITE" id="PS51365">
    <property type="entry name" value="RENAL_DIPEPTIDASE_2"/>
    <property type="match status" value="1"/>
</dbReference>
<dbReference type="GO" id="GO:0070573">
    <property type="term" value="F:metallodipeptidase activity"/>
    <property type="evidence" value="ECO:0007669"/>
    <property type="project" value="InterPro"/>
</dbReference>
<name>A0A1M7T622_9RHOB</name>
<accession>A0A1M7T622</accession>
<dbReference type="InterPro" id="IPR019546">
    <property type="entry name" value="TAT_signal_bac_arc"/>
</dbReference>
<reference evidence="1 2" key="1">
    <citation type="submission" date="2016-12" db="EMBL/GenBank/DDBJ databases">
        <authorList>
            <person name="Song W.-J."/>
            <person name="Kurnit D.M."/>
        </authorList>
    </citation>
    <scope>NUCLEOTIDE SEQUENCE [LARGE SCALE GENOMIC DNA]</scope>
    <source>
        <strain evidence="1 2">CGMCC 1.10808</strain>
    </source>
</reference>
<gene>
    <name evidence="1" type="ORF">SAMN05216200_104222</name>
</gene>
<dbReference type="Gene3D" id="3.20.20.140">
    <property type="entry name" value="Metal-dependent hydrolases"/>
    <property type="match status" value="1"/>
</dbReference>